<keyword evidence="1" id="KW-0472">Membrane</keyword>
<evidence type="ECO:0000313" key="2">
    <source>
        <dbReference type="EMBL" id="BBL06640.1"/>
    </source>
</evidence>
<dbReference type="RefSeq" id="WP_141428438.1">
    <property type="nucleotide sequence ID" value="NZ_AP019736.1"/>
</dbReference>
<dbReference type="AlphaFoldDB" id="A0A4Y1X0E9"/>
<feature type="transmembrane region" description="Helical" evidence="1">
    <location>
        <begin position="216"/>
        <end position="237"/>
    </location>
</feature>
<feature type="transmembrane region" description="Helical" evidence="1">
    <location>
        <begin position="67"/>
        <end position="89"/>
    </location>
</feature>
<dbReference type="Proteomes" id="UP000319374">
    <property type="component" value="Chromosome"/>
</dbReference>
<keyword evidence="3" id="KW-1185">Reference proteome</keyword>
<dbReference type="PANTHER" id="PTHR31061">
    <property type="entry name" value="LD22376P"/>
    <property type="match status" value="1"/>
</dbReference>
<feature type="transmembrane region" description="Helical" evidence="1">
    <location>
        <begin position="351"/>
        <end position="370"/>
    </location>
</feature>
<dbReference type="EMBL" id="AP019736">
    <property type="protein sequence ID" value="BBL06640.1"/>
    <property type="molecule type" value="Genomic_DNA"/>
</dbReference>
<evidence type="ECO:0000313" key="3">
    <source>
        <dbReference type="Proteomes" id="UP000319374"/>
    </source>
</evidence>
<evidence type="ECO:0000256" key="1">
    <source>
        <dbReference type="SAM" id="Phobius"/>
    </source>
</evidence>
<feature type="transmembrane region" description="Helical" evidence="1">
    <location>
        <begin position="310"/>
        <end position="331"/>
    </location>
</feature>
<feature type="transmembrane region" description="Helical" evidence="1">
    <location>
        <begin position="101"/>
        <end position="123"/>
    </location>
</feature>
<feature type="transmembrane region" description="Helical" evidence="1">
    <location>
        <begin position="249"/>
        <end position="269"/>
    </location>
</feature>
<feature type="transmembrane region" description="Helical" evidence="1">
    <location>
        <begin position="27"/>
        <end position="47"/>
    </location>
</feature>
<dbReference type="OrthoDB" id="9788724at2"/>
<dbReference type="GeneID" id="98673255"/>
<sequence length="379" mass="42133">MNRPQTDRPPQTAAPQRLLSLDTLRGFDMFFIMGFAALVVSLCRLRPGGFSDWLIAQMGHAEWDGFFHHDTIFPLFLFIAGISFPFSLAKQRSKGTSERAILAKIVRRGLTLVLLGLVYNGLFRLDFATLRLPSVLGRIGLAWMFAALLYMRFGLRTRIVLAAGILAAYSLVLHFVGAPDAPGAGTLTLEGNIAGYIDRRIMPSHLYLDGFDPEGILSTFPAVVTAMLGMFTGEFVRRSDKRLTGGRKALGMACGAAALLAAALLWNMWQPINKSLWNGSFVCAAGAYSLGMFALFYYMIDVRQWRRWTFFFKVIGVNSITIYLGQMIVNFGYTSKFFFGGAASKLPPEAGAVVLGIGYIACCWLLLWFLDRQRIYFKV</sequence>
<proteinExistence type="predicted"/>
<reference evidence="3" key="1">
    <citation type="submission" date="2019-06" db="EMBL/GenBank/DDBJ databases">
        <title>Alistipes onderdonkii subsp. vulgaris subsp. nov., Alistipes dispar sp. nov. and Alistipes communis sp. nov., isolated from human faeces, and creation of Alistipes onderdonkii subsp. onderdonkii subsp. nov.</title>
        <authorList>
            <person name="Sakamoto M."/>
            <person name="Ikeyama N."/>
            <person name="Ogata Y."/>
            <person name="Suda W."/>
            <person name="Iino T."/>
            <person name="Hattori M."/>
            <person name="Ohkuma M."/>
        </authorList>
    </citation>
    <scope>NUCLEOTIDE SEQUENCE [LARGE SCALE GENOMIC DNA]</scope>
    <source>
        <strain evidence="3">5CPEGH6</strain>
    </source>
</reference>
<feature type="transmembrane region" description="Helical" evidence="1">
    <location>
        <begin position="159"/>
        <end position="177"/>
    </location>
</feature>
<feature type="transmembrane region" description="Helical" evidence="1">
    <location>
        <begin position="275"/>
        <end position="298"/>
    </location>
</feature>
<dbReference type="KEGG" id="ada:A5CPEGH6_12780"/>
<name>A0A4Y1X0E9_9BACT</name>
<keyword evidence="1" id="KW-0812">Transmembrane</keyword>
<protein>
    <submittedName>
        <fullName evidence="2">DUF5009 domain-containing protein</fullName>
    </submittedName>
</protein>
<gene>
    <name evidence="2" type="primary">nagX</name>
    <name evidence="2" type="ORF">A5CPEGH6_12780</name>
</gene>
<organism evidence="2 3">
    <name type="scientific">Alistipes dispar</name>
    <dbReference type="NCBI Taxonomy" id="2585119"/>
    <lineage>
        <taxon>Bacteria</taxon>
        <taxon>Pseudomonadati</taxon>
        <taxon>Bacteroidota</taxon>
        <taxon>Bacteroidia</taxon>
        <taxon>Bacteroidales</taxon>
        <taxon>Rikenellaceae</taxon>
        <taxon>Alistipes</taxon>
    </lineage>
</organism>
<dbReference type="PANTHER" id="PTHR31061:SF24">
    <property type="entry name" value="LD22376P"/>
    <property type="match status" value="1"/>
</dbReference>
<accession>A0A4Y1X0E9</accession>
<keyword evidence="1" id="KW-1133">Transmembrane helix</keyword>
<feature type="transmembrane region" description="Helical" evidence="1">
    <location>
        <begin position="135"/>
        <end position="152"/>
    </location>
</feature>